<dbReference type="GO" id="GO:0000976">
    <property type="term" value="F:transcription cis-regulatory region binding"/>
    <property type="evidence" value="ECO:0007669"/>
    <property type="project" value="TreeGrafter"/>
</dbReference>
<evidence type="ECO:0000256" key="3">
    <source>
        <dbReference type="ARBA" id="ARBA00023163"/>
    </source>
</evidence>
<accession>A0A7Y9DJZ1</accession>
<dbReference type="Pfam" id="PF00440">
    <property type="entry name" value="TetR_N"/>
    <property type="match status" value="1"/>
</dbReference>
<dbReference type="EMBL" id="JACCBB010000001">
    <property type="protein sequence ID" value="NYD21975.1"/>
    <property type="molecule type" value="Genomic_DNA"/>
</dbReference>
<dbReference type="SUPFAM" id="SSF46689">
    <property type="entry name" value="Homeodomain-like"/>
    <property type="match status" value="1"/>
</dbReference>
<dbReference type="PROSITE" id="PS50977">
    <property type="entry name" value="HTH_TETR_2"/>
    <property type="match status" value="1"/>
</dbReference>
<dbReference type="AlphaFoldDB" id="A0A7Y9DJZ1"/>
<dbReference type="InterPro" id="IPR001647">
    <property type="entry name" value="HTH_TetR"/>
</dbReference>
<dbReference type="RefSeq" id="WP_218884924.1">
    <property type="nucleotide sequence ID" value="NZ_BAAAGN010000005.1"/>
</dbReference>
<reference evidence="6 7" key="1">
    <citation type="submission" date="2020-07" db="EMBL/GenBank/DDBJ databases">
        <title>Sequencing the genomes of 1000 actinobacteria strains.</title>
        <authorList>
            <person name="Klenk H.-P."/>
        </authorList>
    </citation>
    <scope>NUCLEOTIDE SEQUENCE [LARGE SCALE GENOMIC DNA]</scope>
    <source>
        <strain evidence="6 7">DSM 7487</strain>
    </source>
</reference>
<dbReference type="InterPro" id="IPR009057">
    <property type="entry name" value="Homeodomain-like_sf"/>
</dbReference>
<keyword evidence="1" id="KW-0805">Transcription regulation</keyword>
<keyword evidence="2 4" id="KW-0238">DNA-binding</keyword>
<keyword evidence="3" id="KW-0804">Transcription</keyword>
<dbReference type="GO" id="GO:0003700">
    <property type="term" value="F:DNA-binding transcription factor activity"/>
    <property type="evidence" value="ECO:0007669"/>
    <property type="project" value="TreeGrafter"/>
</dbReference>
<evidence type="ECO:0000256" key="1">
    <source>
        <dbReference type="ARBA" id="ARBA00023015"/>
    </source>
</evidence>
<proteinExistence type="predicted"/>
<evidence type="ECO:0000313" key="6">
    <source>
        <dbReference type="EMBL" id="NYD21975.1"/>
    </source>
</evidence>
<keyword evidence="7" id="KW-1185">Reference proteome</keyword>
<dbReference type="PRINTS" id="PR00455">
    <property type="entry name" value="HTHTETR"/>
</dbReference>
<evidence type="ECO:0000313" key="7">
    <source>
        <dbReference type="Proteomes" id="UP000521922"/>
    </source>
</evidence>
<gene>
    <name evidence="6" type="ORF">BJ968_001515</name>
</gene>
<sequence length="195" mass="20163">MTKDQIDEEILDAAAALFARHGVEQTSIQRIADAVGYSKTGLLHRFPGKDALQDATVAHTLGALRTVAADVGDVPLGPERDRAVVEALVDLTARRPGLVAFVLTALSGQDGAIGTEQLDALGEVLFGAFGAQLKPDPATTPAFPERGARITTAVGGLAVASLACADIPFDLVRPHLVAAALGALGHPVPHRTPED</sequence>
<comment type="caution">
    <text evidence="6">The sequence shown here is derived from an EMBL/GenBank/DDBJ whole genome shotgun (WGS) entry which is preliminary data.</text>
</comment>
<organism evidence="6 7">
    <name type="scientific">Kineococcus aurantiacus</name>
    <dbReference type="NCBI Taxonomy" id="37633"/>
    <lineage>
        <taxon>Bacteria</taxon>
        <taxon>Bacillati</taxon>
        <taxon>Actinomycetota</taxon>
        <taxon>Actinomycetes</taxon>
        <taxon>Kineosporiales</taxon>
        <taxon>Kineosporiaceae</taxon>
        <taxon>Kineococcus</taxon>
    </lineage>
</organism>
<dbReference type="Proteomes" id="UP000521922">
    <property type="component" value="Unassembled WGS sequence"/>
</dbReference>
<dbReference type="Gene3D" id="1.10.357.10">
    <property type="entry name" value="Tetracycline Repressor, domain 2"/>
    <property type="match status" value="1"/>
</dbReference>
<evidence type="ECO:0000259" key="5">
    <source>
        <dbReference type="PROSITE" id="PS50977"/>
    </source>
</evidence>
<protein>
    <submittedName>
        <fullName evidence="6">AcrR family transcriptional regulator</fullName>
    </submittedName>
</protein>
<feature type="DNA-binding region" description="H-T-H motif" evidence="4">
    <location>
        <begin position="27"/>
        <end position="46"/>
    </location>
</feature>
<evidence type="ECO:0000256" key="2">
    <source>
        <dbReference type="ARBA" id="ARBA00023125"/>
    </source>
</evidence>
<dbReference type="PANTHER" id="PTHR30055">
    <property type="entry name" value="HTH-TYPE TRANSCRIPTIONAL REGULATOR RUTR"/>
    <property type="match status" value="1"/>
</dbReference>
<dbReference type="InterPro" id="IPR050109">
    <property type="entry name" value="HTH-type_TetR-like_transc_reg"/>
</dbReference>
<dbReference type="PANTHER" id="PTHR30055:SF234">
    <property type="entry name" value="HTH-TYPE TRANSCRIPTIONAL REGULATOR BETI"/>
    <property type="match status" value="1"/>
</dbReference>
<evidence type="ECO:0000256" key="4">
    <source>
        <dbReference type="PROSITE-ProRule" id="PRU00335"/>
    </source>
</evidence>
<name>A0A7Y9DJZ1_9ACTN</name>
<feature type="domain" description="HTH tetR-type" evidence="5">
    <location>
        <begin position="4"/>
        <end position="64"/>
    </location>
</feature>